<keyword evidence="2" id="KW-0433">Leucine-rich repeat</keyword>
<protein>
    <recommendedName>
        <fullName evidence="10">Rx N-terminal domain-containing protein</fullName>
    </recommendedName>
</protein>
<evidence type="ECO:0000256" key="6">
    <source>
        <dbReference type="SAM" id="Coils"/>
    </source>
</evidence>
<dbReference type="SUPFAM" id="SSF52540">
    <property type="entry name" value="P-loop containing nucleoside triphosphate hydrolases"/>
    <property type="match status" value="1"/>
</dbReference>
<evidence type="ECO:0000259" key="7">
    <source>
        <dbReference type="Pfam" id="PF00931"/>
    </source>
</evidence>
<evidence type="ECO:0000313" key="9">
    <source>
        <dbReference type="EMBL" id="JAD86142.1"/>
    </source>
</evidence>
<dbReference type="InterPro" id="IPR027417">
    <property type="entry name" value="P-loop_NTPase"/>
</dbReference>
<dbReference type="Pfam" id="PF18052">
    <property type="entry name" value="Rx_N"/>
    <property type="match status" value="1"/>
</dbReference>
<organism evidence="9">
    <name type="scientific">Arundo donax</name>
    <name type="common">Giant reed</name>
    <name type="synonym">Donax arundinaceus</name>
    <dbReference type="NCBI Taxonomy" id="35708"/>
    <lineage>
        <taxon>Eukaryota</taxon>
        <taxon>Viridiplantae</taxon>
        <taxon>Streptophyta</taxon>
        <taxon>Embryophyta</taxon>
        <taxon>Tracheophyta</taxon>
        <taxon>Spermatophyta</taxon>
        <taxon>Magnoliopsida</taxon>
        <taxon>Liliopsida</taxon>
        <taxon>Poales</taxon>
        <taxon>Poaceae</taxon>
        <taxon>PACMAD clade</taxon>
        <taxon>Arundinoideae</taxon>
        <taxon>Arundineae</taxon>
        <taxon>Arundo</taxon>
    </lineage>
</organism>
<dbReference type="AlphaFoldDB" id="A0A0A9DQX5"/>
<dbReference type="Gene3D" id="3.40.50.300">
    <property type="entry name" value="P-loop containing nucleotide triphosphate hydrolases"/>
    <property type="match status" value="1"/>
</dbReference>
<feature type="domain" description="NB-ARC" evidence="7">
    <location>
        <begin position="169"/>
        <end position="208"/>
    </location>
</feature>
<comment type="similarity">
    <text evidence="1">Belongs to the disease resistance NB-LRR family.</text>
</comment>
<dbReference type="Gene3D" id="1.20.5.4130">
    <property type="match status" value="1"/>
</dbReference>
<keyword evidence="3" id="KW-0677">Repeat</keyword>
<dbReference type="Pfam" id="PF00931">
    <property type="entry name" value="NB-ARC"/>
    <property type="match status" value="1"/>
</dbReference>
<reference evidence="9" key="1">
    <citation type="submission" date="2014-09" db="EMBL/GenBank/DDBJ databases">
        <authorList>
            <person name="Magalhaes I.L.F."/>
            <person name="Oliveira U."/>
            <person name="Santos F.R."/>
            <person name="Vidigal T.H.D.A."/>
            <person name="Brescovit A.D."/>
            <person name="Santos A.J."/>
        </authorList>
    </citation>
    <scope>NUCLEOTIDE SEQUENCE</scope>
    <source>
        <tissue evidence="9">Shoot tissue taken approximately 20 cm above the soil surface</tissue>
    </source>
</reference>
<evidence type="ECO:0000256" key="4">
    <source>
        <dbReference type="ARBA" id="ARBA00022741"/>
    </source>
</evidence>
<feature type="domain" description="Disease resistance N-terminal" evidence="8">
    <location>
        <begin position="2"/>
        <end position="79"/>
    </location>
</feature>
<dbReference type="GO" id="GO:0006952">
    <property type="term" value="P:defense response"/>
    <property type="evidence" value="ECO:0007669"/>
    <property type="project" value="UniProtKB-KW"/>
</dbReference>
<feature type="coiled-coil region" evidence="6">
    <location>
        <begin position="6"/>
        <end position="33"/>
    </location>
</feature>
<evidence type="ECO:0000259" key="8">
    <source>
        <dbReference type="Pfam" id="PF18052"/>
    </source>
</evidence>
<dbReference type="CDD" id="cd14798">
    <property type="entry name" value="RX-CC_like"/>
    <property type="match status" value="1"/>
</dbReference>
<evidence type="ECO:0000256" key="3">
    <source>
        <dbReference type="ARBA" id="ARBA00022737"/>
    </source>
</evidence>
<evidence type="ECO:0000256" key="1">
    <source>
        <dbReference type="ARBA" id="ARBA00008894"/>
    </source>
</evidence>
<keyword evidence="5" id="KW-0611">Plant defense</keyword>
<dbReference type="GO" id="GO:0043531">
    <property type="term" value="F:ADP binding"/>
    <property type="evidence" value="ECO:0007669"/>
    <property type="project" value="InterPro"/>
</dbReference>
<proteinExistence type="inferred from homology"/>
<evidence type="ECO:0008006" key="10">
    <source>
        <dbReference type="Google" id="ProtNLM"/>
    </source>
</evidence>
<keyword evidence="4" id="KW-0547">Nucleotide-binding</keyword>
<dbReference type="EMBL" id="GBRH01211753">
    <property type="protein sequence ID" value="JAD86142.1"/>
    <property type="molecule type" value="Transcribed_RNA"/>
</dbReference>
<reference evidence="9" key="2">
    <citation type="journal article" date="2015" name="Data Brief">
        <title>Shoot transcriptome of the giant reed, Arundo donax.</title>
        <authorList>
            <person name="Barrero R.A."/>
            <person name="Guerrero F.D."/>
            <person name="Moolhuijzen P."/>
            <person name="Goolsby J.A."/>
            <person name="Tidwell J."/>
            <person name="Bellgard S.E."/>
            <person name="Bellgard M.I."/>
        </authorList>
    </citation>
    <scope>NUCLEOTIDE SEQUENCE</scope>
    <source>
        <tissue evidence="9">Shoot tissue taken approximately 20 cm above the soil surface</tissue>
    </source>
</reference>
<sequence length="209" mass="24018">MLTKLLEEEYVKLKGVRKQIKFLRDELTAMSATLEMLLDSEKLNPEMKDWRDKLRELAYDLEDCIDAFMSRVGHEGDKRAGFKRFFRKLKKLKARHEIANQIEELKTRAIEESERHKRYNFVQYSHNSGKSSVDPRLSALYEDVERLEGIDGPKKHVIELLNMEMNGSSAKLKVVSIAGCGGLGKTTLAKQVYDTIKSQFLCAAFVSVQ</sequence>
<dbReference type="PANTHER" id="PTHR19338">
    <property type="entry name" value="TRANSLOCASE OF INNER MITOCHONDRIAL MEMBRANE 13 HOMOLOG"/>
    <property type="match status" value="1"/>
</dbReference>
<dbReference type="InterPro" id="IPR041118">
    <property type="entry name" value="Rx_N"/>
</dbReference>
<dbReference type="PANTHER" id="PTHR19338:SF65">
    <property type="entry name" value="OS06G0163900 PROTEIN"/>
    <property type="match status" value="1"/>
</dbReference>
<name>A0A0A9DQX5_ARUDO</name>
<evidence type="ECO:0000256" key="5">
    <source>
        <dbReference type="ARBA" id="ARBA00022821"/>
    </source>
</evidence>
<dbReference type="InterPro" id="IPR002182">
    <property type="entry name" value="NB-ARC"/>
</dbReference>
<accession>A0A0A9DQX5</accession>
<keyword evidence="6" id="KW-0175">Coiled coil</keyword>
<evidence type="ECO:0000256" key="2">
    <source>
        <dbReference type="ARBA" id="ARBA00022614"/>
    </source>
</evidence>
<dbReference type="InterPro" id="IPR038005">
    <property type="entry name" value="RX-like_CC"/>
</dbReference>